<accession>A0A6G7YHG8</accession>
<reference evidence="2 3" key="1">
    <citation type="submission" date="2020-03" db="EMBL/GenBank/DDBJ databases">
        <title>Nocardioides sp. nov., isolated from fish.</title>
        <authorList>
            <person name="Hyun D.-W."/>
            <person name="Bae J.-W."/>
        </authorList>
    </citation>
    <scope>NUCLEOTIDE SEQUENCE [LARGE SCALE GENOMIC DNA]</scope>
    <source>
        <strain evidence="2 3">HDW12A</strain>
    </source>
</reference>
<keyword evidence="1" id="KW-0472">Membrane</keyword>
<gene>
    <name evidence="2" type="ORF">G7071_13055</name>
</gene>
<sequence length="327" mass="35221">MIRLLGVELTRLRWRRAVVSLLVAAFAMPLIVLAITLWDSRPVSADELAQAERLAAEQRNDPLFERDLEQCRKDPGSWGAATADDCEALMEPQAEWFLTRQPLEIGPVLRDQGTAIGVVGMMLVLLAGATFVGADWASGSMSNQLLFEPRRLRVWLAKAGALAVAGAVTAAIAQGVFWLGIWLAARSWDIEASAQTWDRVDGVVLRSVALVVGAGVLGFALTTLFRSTVATLGILFAVSVGGMIVLGALGLDARWSPITNLEAWIQDGAEYFSDGEVMCTRDESGNETCEGGGVQTLTWWESARFLGTILAGSVTLSIASFVRRDVP</sequence>
<feature type="transmembrane region" description="Helical" evidence="1">
    <location>
        <begin position="115"/>
        <end position="134"/>
    </location>
</feature>
<evidence type="ECO:0008006" key="4">
    <source>
        <dbReference type="Google" id="ProtNLM"/>
    </source>
</evidence>
<name>A0A6G7YHG8_9ACTN</name>
<evidence type="ECO:0000313" key="2">
    <source>
        <dbReference type="EMBL" id="QIK76220.1"/>
    </source>
</evidence>
<feature type="transmembrane region" description="Helical" evidence="1">
    <location>
        <begin position="155"/>
        <end position="183"/>
    </location>
</feature>
<evidence type="ECO:0000313" key="3">
    <source>
        <dbReference type="Proteomes" id="UP000502035"/>
    </source>
</evidence>
<protein>
    <recommendedName>
        <fullName evidence="4">ABC transporter permease</fullName>
    </recommendedName>
</protein>
<evidence type="ECO:0000256" key="1">
    <source>
        <dbReference type="SAM" id="Phobius"/>
    </source>
</evidence>
<organism evidence="2 3">
    <name type="scientific">Nocardioides piscis</name>
    <dbReference type="NCBI Taxonomy" id="2714938"/>
    <lineage>
        <taxon>Bacteria</taxon>
        <taxon>Bacillati</taxon>
        <taxon>Actinomycetota</taxon>
        <taxon>Actinomycetes</taxon>
        <taxon>Propionibacteriales</taxon>
        <taxon>Nocardioidaceae</taxon>
        <taxon>Nocardioides</taxon>
    </lineage>
</organism>
<feature type="transmembrane region" description="Helical" evidence="1">
    <location>
        <begin position="21"/>
        <end position="38"/>
    </location>
</feature>
<dbReference type="AlphaFoldDB" id="A0A6G7YHG8"/>
<feature type="transmembrane region" description="Helical" evidence="1">
    <location>
        <begin position="203"/>
        <end position="225"/>
    </location>
</feature>
<dbReference type="Proteomes" id="UP000502035">
    <property type="component" value="Chromosome"/>
</dbReference>
<keyword evidence="1" id="KW-0812">Transmembrane</keyword>
<dbReference type="RefSeq" id="WP_166319452.1">
    <property type="nucleotide sequence ID" value="NZ_CP049866.1"/>
</dbReference>
<dbReference type="KEGG" id="npi:G7071_13055"/>
<feature type="transmembrane region" description="Helical" evidence="1">
    <location>
        <begin position="232"/>
        <end position="251"/>
    </location>
</feature>
<dbReference type="EMBL" id="CP049866">
    <property type="protein sequence ID" value="QIK76220.1"/>
    <property type="molecule type" value="Genomic_DNA"/>
</dbReference>
<keyword evidence="1" id="KW-1133">Transmembrane helix</keyword>
<keyword evidence="3" id="KW-1185">Reference proteome</keyword>
<proteinExistence type="predicted"/>
<feature type="transmembrane region" description="Helical" evidence="1">
    <location>
        <begin position="303"/>
        <end position="322"/>
    </location>
</feature>